<dbReference type="Proteomes" id="UP000322899">
    <property type="component" value="Unassembled WGS sequence"/>
</dbReference>
<dbReference type="Gene3D" id="1.10.10.10">
    <property type="entry name" value="Winged helix-like DNA-binding domain superfamily/Winged helix DNA-binding domain"/>
    <property type="match status" value="1"/>
</dbReference>
<dbReference type="InterPro" id="IPR036390">
    <property type="entry name" value="WH_DNA-bd_sf"/>
</dbReference>
<evidence type="ECO:0000256" key="5">
    <source>
        <dbReference type="RuleBase" id="RU003796"/>
    </source>
</evidence>
<feature type="region of interest" description="Disordered" evidence="7">
    <location>
        <begin position="1"/>
        <end position="56"/>
    </location>
</feature>
<dbReference type="Pfam" id="PF02319">
    <property type="entry name" value="WHD_E2F_TDP"/>
    <property type="match status" value="1"/>
</dbReference>
<evidence type="ECO:0000256" key="3">
    <source>
        <dbReference type="ARBA" id="ARBA00023125"/>
    </source>
</evidence>
<feature type="domain" description="E2F/DP family winged-helix DNA-binding" evidence="8">
    <location>
        <begin position="56"/>
        <end position="121"/>
    </location>
</feature>
<evidence type="ECO:0000256" key="1">
    <source>
        <dbReference type="ARBA" id="ARBA00010940"/>
    </source>
</evidence>
<accession>A0A5A8E9H8</accession>
<dbReference type="PANTHER" id="PTHR12081">
    <property type="entry name" value="TRANSCRIPTION FACTOR E2F"/>
    <property type="match status" value="1"/>
</dbReference>
<protein>
    <recommendedName>
        <fullName evidence="8">E2F/DP family winged-helix DNA-binding domain-containing protein</fullName>
    </recommendedName>
</protein>
<dbReference type="EMBL" id="VLTO01000028">
    <property type="protein sequence ID" value="KAA0173894.1"/>
    <property type="molecule type" value="Genomic_DNA"/>
</dbReference>
<proteinExistence type="inferred from homology"/>
<evidence type="ECO:0000256" key="6">
    <source>
        <dbReference type="SAM" id="Coils"/>
    </source>
</evidence>
<keyword evidence="5" id="KW-0539">Nucleus</keyword>
<reference evidence="9 10" key="1">
    <citation type="submission" date="2019-07" db="EMBL/GenBank/DDBJ databases">
        <title>Genomes of Cafeteria roenbergensis.</title>
        <authorList>
            <person name="Fischer M.G."/>
            <person name="Hackl T."/>
            <person name="Roman M."/>
        </authorList>
    </citation>
    <scope>NUCLEOTIDE SEQUENCE [LARGE SCALE GENOMIC DNA]</scope>
    <source>
        <strain evidence="9 10">E4-10P</strain>
    </source>
</reference>
<dbReference type="OrthoDB" id="1743261at2759"/>
<keyword evidence="2 5" id="KW-0805">Transcription regulation</keyword>
<gene>
    <name evidence="9" type="ORF">FNF27_04650</name>
</gene>
<organism evidence="9 10">
    <name type="scientific">Cafeteria roenbergensis</name>
    <name type="common">Marine flagellate</name>
    <dbReference type="NCBI Taxonomy" id="33653"/>
    <lineage>
        <taxon>Eukaryota</taxon>
        <taxon>Sar</taxon>
        <taxon>Stramenopiles</taxon>
        <taxon>Bigyra</taxon>
        <taxon>Opalozoa</taxon>
        <taxon>Bicosoecida</taxon>
        <taxon>Cafeteriaceae</taxon>
        <taxon>Cafeteria</taxon>
    </lineage>
</organism>
<evidence type="ECO:0000313" key="9">
    <source>
        <dbReference type="EMBL" id="KAA0173894.1"/>
    </source>
</evidence>
<dbReference type="PANTHER" id="PTHR12081:SF18">
    <property type="entry name" value="TRANSCRIPTION FACTOR E2F2-RELATED"/>
    <property type="match status" value="1"/>
</dbReference>
<dbReference type="InterPro" id="IPR036388">
    <property type="entry name" value="WH-like_DNA-bd_sf"/>
</dbReference>
<feature type="compositionally biased region" description="Low complexity" evidence="7">
    <location>
        <begin position="14"/>
        <end position="49"/>
    </location>
</feature>
<name>A0A5A8E9H8_CAFRO</name>
<dbReference type="SUPFAM" id="SSF46785">
    <property type="entry name" value="Winged helix' DNA-binding domain"/>
    <property type="match status" value="1"/>
</dbReference>
<dbReference type="InterPro" id="IPR003316">
    <property type="entry name" value="E2F_WHTH_DNA-bd_dom"/>
</dbReference>
<dbReference type="GO" id="GO:0000978">
    <property type="term" value="F:RNA polymerase II cis-regulatory region sequence-specific DNA binding"/>
    <property type="evidence" value="ECO:0007669"/>
    <property type="project" value="InterPro"/>
</dbReference>
<evidence type="ECO:0000256" key="2">
    <source>
        <dbReference type="ARBA" id="ARBA00023015"/>
    </source>
</evidence>
<keyword evidence="4 5" id="KW-0804">Transcription</keyword>
<comment type="similarity">
    <text evidence="1 5">Belongs to the E2F/DP family.</text>
</comment>
<comment type="subcellular location">
    <subcellularLocation>
        <location evidence="5">Nucleus</location>
    </subcellularLocation>
</comment>
<dbReference type="InterPro" id="IPR015633">
    <property type="entry name" value="E2F"/>
</dbReference>
<evidence type="ECO:0000259" key="8">
    <source>
        <dbReference type="SMART" id="SM01372"/>
    </source>
</evidence>
<dbReference type="SMART" id="SM01372">
    <property type="entry name" value="E2F_TDP"/>
    <property type="match status" value="1"/>
</dbReference>
<comment type="caution">
    <text evidence="9">The sequence shown here is derived from an EMBL/GenBank/DDBJ whole genome shotgun (WGS) entry which is preliminary data.</text>
</comment>
<evidence type="ECO:0000256" key="4">
    <source>
        <dbReference type="ARBA" id="ARBA00023163"/>
    </source>
</evidence>
<keyword evidence="6" id="KW-0175">Coiled coil</keyword>
<dbReference type="GO" id="GO:0090575">
    <property type="term" value="C:RNA polymerase II transcription regulator complex"/>
    <property type="evidence" value="ECO:0007669"/>
    <property type="project" value="TreeGrafter"/>
</dbReference>
<evidence type="ECO:0000313" key="10">
    <source>
        <dbReference type="Proteomes" id="UP000322899"/>
    </source>
</evidence>
<feature type="coiled-coil region" evidence="6">
    <location>
        <begin position="121"/>
        <end position="155"/>
    </location>
</feature>
<dbReference type="GO" id="GO:0000981">
    <property type="term" value="F:DNA-binding transcription factor activity, RNA polymerase II-specific"/>
    <property type="evidence" value="ECO:0007669"/>
    <property type="project" value="TreeGrafter"/>
</dbReference>
<sequence>MSGKRPRDEGDECVPSAAPGVASSPPAKRGRAGAAAGAPASPTRTGAAPSRRKREKADTSLFNLTLQFGAIMQAAGTGPVDLNRVASQLGVRKRRVYDITNVLEGIDLIVPASKNIVTWRSHESERDRAAIAAEVAQLEAESAGARREEEVLRSALEELQGRLTRRIDRALSSSWSFLTHEDVDGRAHQVWIRSKDGPIDLFFITPLAGVASSIEQPPAGGGQRVQADGDDGGAPGRSQGVALPAGDGLSIGPDDVAAAASAGAYVIGADEHSLPGVAAGTALTSLPAGAPAHDQAKGSVELTPALGVVPVGSAIRASASSPSIQHGTPAEGVRSVPPVIAVPVAAPFPEPPAASSQ</sequence>
<keyword evidence="3 5" id="KW-0238">DNA-binding</keyword>
<feature type="region of interest" description="Disordered" evidence="7">
    <location>
        <begin position="214"/>
        <end position="241"/>
    </location>
</feature>
<dbReference type="AlphaFoldDB" id="A0A5A8E9H8"/>
<evidence type="ECO:0000256" key="7">
    <source>
        <dbReference type="SAM" id="MobiDB-lite"/>
    </source>
</evidence>